<dbReference type="EMBL" id="BMWG01000005">
    <property type="protein sequence ID" value="GGZ30571.1"/>
    <property type="molecule type" value="Genomic_DNA"/>
</dbReference>
<gene>
    <name evidence="1" type="ORF">GCM10010387_25300</name>
</gene>
<keyword evidence="2" id="KW-1185">Reference proteome</keyword>
<accession>A0A918Q1F9</accession>
<proteinExistence type="predicted"/>
<dbReference type="SUPFAM" id="SSF55961">
    <property type="entry name" value="Bet v1-like"/>
    <property type="match status" value="1"/>
</dbReference>
<dbReference type="InterPro" id="IPR019587">
    <property type="entry name" value="Polyketide_cyclase/dehydratase"/>
</dbReference>
<dbReference type="InterPro" id="IPR023393">
    <property type="entry name" value="START-like_dom_sf"/>
</dbReference>
<dbReference type="Pfam" id="PF10604">
    <property type="entry name" value="Polyketide_cyc2"/>
    <property type="match status" value="1"/>
</dbReference>
<evidence type="ECO:0000313" key="2">
    <source>
        <dbReference type="Proteomes" id="UP000630936"/>
    </source>
</evidence>
<dbReference type="Gene3D" id="3.30.530.20">
    <property type="match status" value="1"/>
</dbReference>
<name>A0A918Q1F9_9ACTN</name>
<evidence type="ECO:0000313" key="1">
    <source>
        <dbReference type="EMBL" id="GGZ30571.1"/>
    </source>
</evidence>
<reference evidence="1" key="1">
    <citation type="journal article" date="2014" name="Int. J. Syst. Evol. Microbiol.">
        <title>Complete genome sequence of Corynebacterium casei LMG S-19264T (=DSM 44701T), isolated from a smear-ripened cheese.</title>
        <authorList>
            <consortium name="US DOE Joint Genome Institute (JGI-PGF)"/>
            <person name="Walter F."/>
            <person name="Albersmeier A."/>
            <person name="Kalinowski J."/>
            <person name="Ruckert C."/>
        </authorList>
    </citation>
    <scope>NUCLEOTIDE SEQUENCE</scope>
    <source>
        <strain evidence="1">JCM 4988</strain>
    </source>
</reference>
<organism evidence="1 2">
    <name type="scientific">Streptomyces inusitatus</name>
    <dbReference type="NCBI Taxonomy" id="68221"/>
    <lineage>
        <taxon>Bacteria</taxon>
        <taxon>Bacillati</taxon>
        <taxon>Actinomycetota</taxon>
        <taxon>Actinomycetes</taxon>
        <taxon>Kitasatosporales</taxon>
        <taxon>Streptomycetaceae</taxon>
        <taxon>Streptomyces</taxon>
    </lineage>
</organism>
<reference evidence="1" key="2">
    <citation type="submission" date="2020-09" db="EMBL/GenBank/DDBJ databases">
        <authorList>
            <person name="Sun Q."/>
            <person name="Ohkuma M."/>
        </authorList>
    </citation>
    <scope>NUCLEOTIDE SEQUENCE</scope>
    <source>
        <strain evidence="1">JCM 4988</strain>
    </source>
</reference>
<dbReference type="AlphaFoldDB" id="A0A918Q1F9"/>
<sequence>MTVFRLTRAVTLPADETWCRVTDWRAHAARVPATSLASVTAGPVREGTVLVMRSAVGRIGFDDPMEIVRWEPPGQDRAGRCRLEKRGALITGWAEIEVLPRGPGSVVVWSEELRVRALPRPLDPLVARVGRRVFGRALDGLLRGR</sequence>
<dbReference type="Proteomes" id="UP000630936">
    <property type="component" value="Unassembled WGS sequence"/>
</dbReference>
<protein>
    <recommendedName>
        <fullName evidence="3">Immediate-early protein 2</fullName>
    </recommendedName>
</protein>
<comment type="caution">
    <text evidence="1">The sequence shown here is derived from an EMBL/GenBank/DDBJ whole genome shotgun (WGS) entry which is preliminary data.</text>
</comment>
<evidence type="ECO:0008006" key="3">
    <source>
        <dbReference type="Google" id="ProtNLM"/>
    </source>
</evidence>
<dbReference type="RefSeq" id="WP_190123095.1">
    <property type="nucleotide sequence ID" value="NZ_BMWG01000005.1"/>
</dbReference>